<sequence>MYQIYNIRSVQTSLWRTLMNPTKFIRDWEFALCGASSLMRDDTKIILMNSKEEQGIQESYIANSSWFNQAFNVFASASSDQGLKNELLPTGDEVGGCNKISG</sequence>
<accession>A0AAP0DXI9</accession>
<organism evidence="1 2">
    <name type="scientific">Stephania yunnanensis</name>
    <dbReference type="NCBI Taxonomy" id="152371"/>
    <lineage>
        <taxon>Eukaryota</taxon>
        <taxon>Viridiplantae</taxon>
        <taxon>Streptophyta</taxon>
        <taxon>Embryophyta</taxon>
        <taxon>Tracheophyta</taxon>
        <taxon>Spermatophyta</taxon>
        <taxon>Magnoliopsida</taxon>
        <taxon>Ranunculales</taxon>
        <taxon>Menispermaceae</taxon>
        <taxon>Menispermoideae</taxon>
        <taxon>Cissampelideae</taxon>
        <taxon>Stephania</taxon>
    </lineage>
</organism>
<evidence type="ECO:0000313" key="1">
    <source>
        <dbReference type="EMBL" id="KAK9081168.1"/>
    </source>
</evidence>
<gene>
    <name evidence="1" type="ORF">Syun_030531</name>
</gene>
<proteinExistence type="predicted"/>
<dbReference type="EMBL" id="JBBNAF010000056">
    <property type="protein sequence ID" value="KAK9081168.1"/>
    <property type="molecule type" value="Genomic_DNA"/>
</dbReference>
<dbReference type="AlphaFoldDB" id="A0AAP0DXI9"/>
<protein>
    <submittedName>
        <fullName evidence="1">Uncharacterized protein</fullName>
    </submittedName>
</protein>
<name>A0AAP0DXI9_9MAGN</name>
<comment type="caution">
    <text evidence="1">The sequence shown here is derived from an EMBL/GenBank/DDBJ whole genome shotgun (WGS) entry which is preliminary data.</text>
</comment>
<keyword evidence="2" id="KW-1185">Reference proteome</keyword>
<reference evidence="1 2" key="1">
    <citation type="submission" date="2024-01" db="EMBL/GenBank/DDBJ databases">
        <title>Genome assemblies of Stephania.</title>
        <authorList>
            <person name="Yang L."/>
        </authorList>
    </citation>
    <scope>NUCLEOTIDE SEQUENCE [LARGE SCALE GENOMIC DNA]</scope>
    <source>
        <strain evidence="1">YNDBR</strain>
        <tissue evidence="1">Leaf</tissue>
    </source>
</reference>
<dbReference type="Proteomes" id="UP001420932">
    <property type="component" value="Unassembled WGS sequence"/>
</dbReference>
<evidence type="ECO:0000313" key="2">
    <source>
        <dbReference type="Proteomes" id="UP001420932"/>
    </source>
</evidence>